<dbReference type="RefSeq" id="WP_061128495.1">
    <property type="nucleotide sequence ID" value="NZ_FCOF02000078.1"/>
</dbReference>
<name>A0A158DL36_9BURK</name>
<keyword evidence="10" id="KW-1185">Reference proteome</keyword>
<keyword evidence="6 8" id="KW-1133">Transmembrane helix</keyword>
<evidence type="ECO:0000256" key="8">
    <source>
        <dbReference type="SAM" id="Phobius"/>
    </source>
</evidence>
<evidence type="ECO:0000256" key="3">
    <source>
        <dbReference type="ARBA" id="ARBA00021903"/>
    </source>
</evidence>
<evidence type="ECO:0000256" key="2">
    <source>
        <dbReference type="ARBA" id="ARBA00005632"/>
    </source>
</evidence>
<dbReference type="InterPro" id="IPR009315">
    <property type="entry name" value="P_starv_induced_PsiE"/>
</dbReference>
<dbReference type="PANTHER" id="PTHR37819:SF1">
    <property type="entry name" value="PROTEIN PSIE"/>
    <property type="match status" value="1"/>
</dbReference>
<dbReference type="PANTHER" id="PTHR37819">
    <property type="entry name" value="PROTEIN PSIE"/>
    <property type="match status" value="1"/>
</dbReference>
<feature type="transmembrane region" description="Helical" evidence="8">
    <location>
        <begin position="48"/>
        <end position="69"/>
    </location>
</feature>
<keyword evidence="5 8" id="KW-0812">Transmembrane</keyword>
<reference evidence="9" key="1">
    <citation type="submission" date="2016-01" db="EMBL/GenBank/DDBJ databases">
        <authorList>
            <person name="Peeters C."/>
        </authorList>
    </citation>
    <scope>NUCLEOTIDE SEQUENCE [LARGE SCALE GENOMIC DNA]</scope>
    <source>
        <strain evidence="9">LMG 29318</strain>
    </source>
</reference>
<dbReference type="Proteomes" id="UP000054870">
    <property type="component" value="Unassembled WGS sequence"/>
</dbReference>
<feature type="transmembrane region" description="Helical" evidence="8">
    <location>
        <begin position="111"/>
        <end position="130"/>
    </location>
</feature>
<dbReference type="InterPro" id="IPR020948">
    <property type="entry name" value="P_starv_induced_PsiE-like"/>
</dbReference>
<evidence type="ECO:0000256" key="5">
    <source>
        <dbReference type="ARBA" id="ARBA00022692"/>
    </source>
</evidence>
<protein>
    <recommendedName>
        <fullName evidence="3">Protein PsiE</fullName>
    </recommendedName>
</protein>
<gene>
    <name evidence="9" type="ORF">AWB75_06909</name>
</gene>
<dbReference type="GO" id="GO:0016036">
    <property type="term" value="P:cellular response to phosphate starvation"/>
    <property type="evidence" value="ECO:0007669"/>
    <property type="project" value="InterPro"/>
</dbReference>
<evidence type="ECO:0000256" key="6">
    <source>
        <dbReference type="ARBA" id="ARBA00022989"/>
    </source>
</evidence>
<organism evidence="9 10">
    <name type="scientific">Caballeronia catudaia</name>
    <dbReference type="NCBI Taxonomy" id="1777136"/>
    <lineage>
        <taxon>Bacteria</taxon>
        <taxon>Pseudomonadati</taxon>
        <taxon>Pseudomonadota</taxon>
        <taxon>Betaproteobacteria</taxon>
        <taxon>Burkholderiales</taxon>
        <taxon>Burkholderiaceae</taxon>
        <taxon>Caballeronia</taxon>
    </lineage>
</organism>
<comment type="caution">
    <text evidence="9">The sequence shown here is derived from an EMBL/GenBank/DDBJ whole genome shotgun (WGS) entry which is preliminary data.</text>
</comment>
<evidence type="ECO:0000256" key="4">
    <source>
        <dbReference type="ARBA" id="ARBA00022475"/>
    </source>
</evidence>
<comment type="subcellular location">
    <subcellularLocation>
        <location evidence="1">Cell inner membrane</location>
        <topology evidence="1">Multi-pass membrane protein</topology>
    </subcellularLocation>
</comment>
<dbReference type="GO" id="GO:0005886">
    <property type="term" value="C:plasma membrane"/>
    <property type="evidence" value="ECO:0007669"/>
    <property type="project" value="UniProtKB-SubCell"/>
</dbReference>
<feature type="transmembrane region" description="Helical" evidence="8">
    <location>
        <begin position="21"/>
        <end position="42"/>
    </location>
</feature>
<dbReference type="EMBL" id="FCOF02000078">
    <property type="protein sequence ID" value="SAK95338.1"/>
    <property type="molecule type" value="Genomic_DNA"/>
</dbReference>
<evidence type="ECO:0000313" key="10">
    <source>
        <dbReference type="Proteomes" id="UP000054870"/>
    </source>
</evidence>
<accession>A0A158DL36</accession>
<sequence>MKEYRGKQDLTESIRRRFDHLINVVELTVLVLIGLATAFAMAQETWKVLRAGTVSLTDLLLMFLYLEVLAMDARYLRLGQLPVRFPLYIAMASLARDLILNRDGTADQHILIITVGIAVLAISAVVLRFGQHRYPARDDEGRDELSDSRPSS</sequence>
<dbReference type="PIRSF" id="PIRSF029598">
    <property type="entry name" value="PsiE"/>
    <property type="match status" value="1"/>
</dbReference>
<proteinExistence type="inferred from homology"/>
<comment type="similarity">
    <text evidence="2">Belongs to the PsiE family.</text>
</comment>
<evidence type="ECO:0000256" key="7">
    <source>
        <dbReference type="ARBA" id="ARBA00023136"/>
    </source>
</evidence>
<evidence type="ECO:0000256" key="1">
    <source>
        <dbReference type="ARBA" id="ARBA00004429"/>
    </source>
</evidence>
<evidence type="ECO:0000313" key="9">
    <source>
        <dbReference type="EMBL" id="SAK95338.1"/>
    </source>
</evidence>
<dbReference type="OrthoDB" id="9792470at2"/>
<keyword evidence="4" id="KW-1003">Cell membrane</keyword>
<dbReference type="Pfam" id="PF06146">
    <property type="entry name" value="PsiE"/>
    <property type="match status" value="1"/>
</dbReference>
<feature type="transmembrane region" description="Helical" evidence="8">
    <location>
        <begin position="81"/>
        <end position="99"/>
    </location>
</feature>
<keyword evidence="7 8" id="KW-0472">Membrane</keyword>
<dbReference type="AlphaFoldDB" id="A0A158DL36"/>